<proteinExistence type="predicted"/>
<evidence type="ECO:0000256" key="1">
    <source>
        <dbReference type="SAM" id="MobiDB-lite"/>
    </source>
</evidence>
<feature type="compositionally biased region" description="Low complexity" evidence="1">
    <location>
        <begin position="110"/>
        <end position="124"/>
    </location>
</feature>
<reference evidence="2 3" key="1">
    <citation type="submission" date="2021-02" db="EMBL/GenBank/DDBJ databases">
        <title>Activity-based single-cell genomes from oceanic crustal fluid captures similar information to metagenomic and metatranscriptomic surveys with orders of magnitude less sampling.</title>
        <authorList>
            <person name="D'Angelo T.S."/>
            <person name="Orcutt B.N."/>
        </authorList>
    </citation>
    <scope>NUCLEOTIDE SEQUENCE [LARGE SCALE GENOMIC DNA]</scope>
    <source>
        <strain evidence="2">AH-315-G02</strain>
    </source>
</reference>
<sequence length="173" mass="18511">KWKEAGADVIAIEDWLYDQIGALSEQAWEKEESAAGMAMDNLQSQAGALVDELNTVTGAGMDMLEQYGLQIEGLDGTAFTVYASMDGSGMESTVNSLIAQFQQLNAVAAAAPSPGGASPSNNSGEETTDEWAERIRNAPDNYNTSTTVNINQQVSRSDVNAIISEQNRQEVRS</sequence>
<evidence type="ECO:0000313" key="3">
    <source>
        <dbReference type="Proteomes" id="UP000717534"/>
    </source>
</evidence>
<gene>
    <name evidence="2" type="ORF">JYU06_05440</name>
</gene>
<feature type="compositionally biased region" description="Polar residues" evidence="1">
    <location>
        <begin position="140"/>
        <end position="151"/>
    </location>
</feature>
<protein>
    <submittedName>
        <fullName evidence="2">Uncharacterized protein</fullName>
    </submittedName>
</protein>
<dbReference type="Proteomes" id="UP000717534">
    <property type="component" value="Unassembled WGS sequence"/>
</dbReference>
<dbReference type="EMBL" id="JAFITO010000088">
    <property type="protein sequence ID" value="MBN4068945.1"/>
    <property type="molecule type" value="Genomic_DNA"/>
</dbReference>
<evidence type="ECO:0000313" key="2">
    <source>
        <dbReference type="EMBL" id="MBN4068945.1"/>
    </source>
</evidence>
<keyword evidence="3" id="KW-1185">Reference proteome</keyword>
<comment type="caution">
    <text evidence="2">The sequence shown here is derived from an EMBL/GenBank/DDBJ whole genome shotgun (WGS) entry which is preliminary data.</text>
</comment>
<organism evidence="2 3">
    <name type="scientific">Desulfotalea psychrophila</name>
    <dbReference type="NCBI Taxonomy" id="84980"/>
    <lineage>
        <taxon>Bacteria</taxon>
        <taxon>Pseudomonadati</taxon>
        <taxon>Thermodesulfobacteriota</taxon>
        <taxon>Desulfobulbia</taxon>
        <taxon>Desulfobulbales</taxon>
        <taxon>Desulfocapsaceae</taxon>
        <taxon>Desulfotalea</taxon>
    </lineage>
</organism>
<feature type="region of interest" description="Disordered" evidence="1">
    <location>
        <begin position="110"/>
        <end position="151"/>
    </location>
</feature>
<accession>A0ABS3AV12</accession>
<feature type="non-terminal residue" evidence="2">
    <location>
        <position position="1"/>
    </location>
</feature>
<name>A0ABS3AV12_9BACT</name>